<dbReference type="Gene3D" id="2.60.40.640">
    <property type="match status" value="1"/>
</dbReference>
<evidence type="ECO:0000313" key="1">
    <source>
        <dbReference type="EMBL" id="EXV00936.1"/>
    </source>
</evidence>
<protein>
    <submittedName>
        <fullName evidence="1">Bul1 domain protein</fullName>
    </submittedName>
</protein>
<name>A0A0A1UV42_9HYPO</name>
<proteinExistence type="predicted"/>
<reference evidence="1 2" key="1">
    <citation type="submission" date="2014-02" db="EMBL/GenBank/DDBJ databases">
        <title>The genome sequence of the entomopathogenic fungus Metarhizium robertsii ARSEF 2575.</title>
        <authorList>
            <person name="Giuliano Garisto Donzelli B."/>
            <person name="Roe B.A."/>
            <person name="Macmil S.L."/>
            <person name="Krasnoff S.B."/>
            <person name="Gibson D.M."/>
        </authorList>
    </citation>
    <scope>NUCLEOTIDE SEQUENCE [LARGE SCALE GENOMIC DNA]</scope>
    <source>
        <strain evidence="1 2">ARSEF 2575</strain>
    </source>
</reference>
<dbReference type="HOGENOM" id="CLU_032323_1_0_1"/>
<dbReference type="PANTHER" id="PTHR31904:SF1">
    <property type="entry name" value="BYPASS OF STOP CODON PROTEIN 5-RELATED"/>
    <property type="match status" value="1"/>
</dbReference>
<dbReference type="eggNOG" id="ENOG502QSAC">
    <property type="taxonomic scope" value="Eukaryota"/>
</dbReference>
<dbReference type="PANTHER" id="PTHR31904">
    <property type="entry name" value="BYPASS OF STOP CODON PROTEIN 5-RELATED"/>
    <property type="match status" value="1"/>
</dbReference>
<dbReference type="AlphaFoldDB" id="A0A0A1UV42"/>
<organism evidence="1 2">
    <name type="scientific">Metarhizium robertsii</name>
    <dbReference type="NCBI Taxonomy" id="568076"/>
    <lineage>
        <taxon>Eukaryota</taxon>
        <taxon>Fungi</taxon>
        <taxon>Dikarya</taxon>
        <taxon>Ascomycota</taxon>
        <taxon>Pezizomycotina</taxon>
        <taxon>Sordariomycetes</taxon>
        <taxon>Hypocreomycetidae</taxon>
        <taxon>Hypocreales</taxon>
        <taxon>Clavicipitaceae</taxon>
        <taxon>Metarhizium</taxon>
    </lineage>
</organism>
<sequence>MVVGTGAAALAGARTTKNVVNQKPNIQIKIEKHFNSKVYTSGSTISGQALVKTQKDTRFDDFDIIFSGIAATRLDFVQQYPSHSFRPFMKLRMPIDRSTLPESHVFEAGKTYTIPFNFVVPHHLTIGACNHYCSSPAVQEQHLRLPPTVGFWERDDQAPDMVQIEYSIKARAYRRASEAGGIPQKIMDGYHILKVLPALPEDAPLDITFRDERYSLSKTKTIRKNLFSVKAGKLTVSAAQPSAIMLSADGRHALGSVARISLEFAPTSTESVPPKINSISGKIVSSTFFGAAPSDLLPNLGSRATYTANPSLSYTVSNNIFNNKPVEKVAWQVHNVSGRRDSGYSSLGNADEEQSEMECSDDASKTSKKCPIRHNAVVDIPFSIPMTKKLFLPTFHSCLISRTYTLHLNLSVGATNTTTSLAIPLQIGVETIYEPQNAGLPSFESVMAENEQAAVGGQLHVHNAQFPELMEHTNSMLPGYDEVSRRAVRVA</sequence>
<accession>A0A0A1UV42</accession>
<dbReference type="Proteomes" id="UP000030151">
    <property type="component" value="Unassembled WGS sequence"/>
</dbReference>
<dbReference type="OrthoDB" id="2283785at2759"/>
<dbReference type="InterPro" id="IPR014752">
    <property type="entry name" value="Arrestin-like_C"/>
</dbReference>
<comment type="caution">
    <text evidence="1">The sequence shown here is derived from an EMBL/GenBank/DDBJ whole genome shotgun (WGS) entry which is preliminary data.</text>
</comment>
<gene>
    <name evidence="1" type="ORF">X797_005955</name>
</gene>
<dbReference type="InterPro" id="IPR039634">
    <property type="entry name" value="Bul1-like"/>
</dbReference>
<evidence type="ECO:0000313" key="2">
    <source>
        <dbReference type="Proteomes" id="UP000030151"/>
    </source>
</evidence>
<dbReference type="EMBL" id="JELW01000010">
    <property type="protein sequence ID" value="EXV00936.1"/>
    <property type="molecule type" value="Genomic_DNA"/>
</dbReference>